<evidence type="ECO:0000313" key="1">
    <source>
        <dbReference type="EMBL" id="ETJ19139.1"/>
    </source>
</evidence>
<name>W1WRP7_9ZZZZ</name>
<gene>
    <name evidence="1" type="ORF">Q604_UNBC18548G0011</name>
</gene>
<dbReference type="AlphaFoldDB" id="W1WRP7"/>
<sequence>MDLEFQDFEKLLKYINKKKKEEELWDLYLVNFSHMDKQNFESFEEYKRRVMRNSYGDDDNEQIASVEEVMEEMKDVMAIFEKEVK</sequence>
<organism evidence="1">
    <name type="scientific">human gut metagenome</name>
    <dbReference type="NCBI Taxonomy" id="408170"/>
    <lineage>
        <taxon>unclassified sequences</taxon>
        <taxon>metagenomes</taxon>
        <taxon>organismal metagenomes</taxon>
    </lineage>
</organism>
<reference evidence="1" key="1">
    <citation type="submission" date="2013-12" db="EMBL/GenBank/DDBJ databases">
        <title>A Varibaculum cambriense genome reconstructed from a premature infant gut community with otherwise low bacterial novelty that shifts toward anaerobic metabolism during the third week of life.</title>
        <authorList>
            <person name="Brown C.T."/>
            <person name="Sharon I."/>
            <person name="Thomas B.C."/>
            <person name="Castelle C.J."/>
            <person name="Morowitz M.J."/>
            <person name="Banfield J.F."/>
        </authorList>
    </citation>
    <scope>NUCLEOTIDE SEQUENCE</scope>
</reference>
<dbReference type="EMBL" id="AZMM01018548">
    <property type="protein sequence ID" value="ETJ19139.1"/>
    <property type="molecule type" value="Genomic_DNA"/>
</dbReference>
<proteinExistence type="predicted"/>
<comment type="caution">
    <text evidence="1">The sequence shown here is derived from an EMBL/GenBank/DDBJ whole genome shotgun (WGS) entry which is preliminary data.</text>
</comment>
<protein>
    <submittedName>
        <fullName evidence="1">Uncharacterized protein</fullName>
    </submittedName>
</protein>
<accession>W1WRP7</accession>